<reference evidence="3" key="1">
    <citation type="submission" date="2022-07" db="EMBL/GenBank/DDBJ databases">
        <authorList>
            <person name="Peng Z."/>
        </authorList>
    </citation>
    <scope>NUCLEOTIDE SEQUENCE</scope>
    <source>
        <strain evidence="3">2022WUSS069</strain>
    </source>
</reference>
<dbReference type="InterPro" id="IPR002525">
    <property type="entry name" value="Transp_IS110-like_N"/>
</dbReference>
<dbReference type="Proteomes" id="UP001206089">
    <property type="component" value="Unassembled WGS sequence"/>
</dbReference>
<feature type="non-terminal residue" evidence="3">
    <location>
        <position position="285"/>
    </location>
</feature>
<dbReference type="InterPro" id="IPR047650">
    <property type="entry name" value="Transpos_IS110"/>
</dbReference>
<evidence type="ECO:0000259" key="2">
    <source>
        <dbReference type="Pfam" id="PF01548"/>
    </source>
</evidence>
<dbReference type="NCBIfam" id="NF033542">
    <property type="entry name" value="transpos_IS110"/>
    <property type="match status" value="1"/>
</dbReference>
<accession>A0AAW5LWI2</accession>
<evidence type="ECO:0000256" key="1">
    <source>
        <dbReference type="SAM" id="Coils"/>
    </source>
</evidence>
<protein>
    <submittedName>
        <fullName evidence="3">IS110 family transposase</fullName>
    </submittedName>
</protein>
<comment type="caution">
    <text evidence="3">The sequence shown here is derived from an EMBL/GenBank/DDBJ whole genome shotgun (WGS) entry which is preliminary data.</text>
</comment>
<evidence type="ECO:0000313" key="3">
    <source>
        <dbReference type="EMBL" id="MCR1233461.1"/>
    </source>
</evidence>
<evidence type="ECO:0000313" key="4">
    <source>
        <dbReference type="Proteomes" id="UP001206089"/>
    </source>
</evidence>
<organism evidence="3 4">
    <name type="scientific">Streptococcus suis</name>
    <dbReference type="NCBI Taxonomy" id="1307"/>
    <lineage>
        <taxon>Bacteria</taxon>
        <taxon>Bacillati</taxon>
        <taxon>Bacillota</taxon>
        <taxon>Bacilli</taxon>
        <taxon>Lactobacillales</taxon>
        <taxon>Streptococcaceae</taxon>
        <taxon>Streptococcus</taxon>
    </lineage>
</organism>
<dbReference type="GO" id="GO:0004803">
    <property type="term" value="F:transposase activity"/>
    <property type="evidence" value="ECO:0007669"/>
    <property type="project" value="InterPro"/>
</dbReference>
<dbReference type="RefSeq" id="WP_257384695.1">
    <property type="nucleotide sequence ID" value="NZ_JANJPK010000033.1"/>
</dbReference>
<dbReference type="PANTHER" id="PTHR33055">
    <property type="entry name" value="TRANSPOSASE FOR INSERTION SEQUENCE ELEMENT IS1111A"/>
    <property type="match status" value="1"/>
</dbReference>
<name>A0AAW5LWI2_STRSU</name>
<sequence length="285" mass="32653">MDVLYQSCAGIDVHQANIVVCILHGPLTSTRPKREMATFDTTTKGLCACHDFLSQFHVEAVGMESTGVYWRPVWHALCDDFELILAQPAHMKAIPGQKTDKKDAHWIAKLTRIGLLPRSFVPDEIIQELRELTRQRKHYVESRNRETNRIHKILQSGGIKLTTYIEDIMGLSGRNLLQLLVDRTPITPRIVHQSVYTSLKKKVPQLLEALDGYFSDHHRFMLKQSLEIYDFYQKQIELLEERINVYLSQYENHVEILDSIPGIDVITASVIISEVGVDMSQFPTA</sequence>
<proteinExistence type="predicted"/>
<gene>
    <name evidence="3" type="ORF">NQD44_10165</name>
</gene>
<dbReference type="EMBL" id="JANJPK010000033">
    <property type="protein sequence ID" value="MCR1233461.1"/>
    <property type="molecule type" value="Genomic_DNA"/>
</dbReference>
<dbReference type="AlphaFoldDB" id="A0AAW5LWI2"/>
<dbReference type="GO" id="GO:0003677">
    <property type="term" value="F:DNA binding"/>
    <property type="evidence" value="ECO:0007669"/>
    <property type="project" value="InterPro"/>
</dbReference>
<dbReference type="GO" id="GO:0006313">
    <property type="term" value="P:DNA transposition"/>
    <property type="evidence" value="ECO:0007669"/>
    <property type="project" value="InterPro"/>
</dbReference>
<feature type="coiled-coil region" evidence="1">
    <location>
        <begin position="222"/>
        <end position="249"/>
    </location>
</feature>
<feature type="domain" description="Transposase IS110-like N-terminal" evidence="2">
    <location>
        <begin position="9"/>
        <end position="156"/>
    </location>
</feature>
<keyword evidence="1" id="KW-0175">Coiled coil</keyword>
<dbReference type="Pfam" id="PF01548">
    <property type="entry name" value="DEDD_Tnp_IS110"/>
    <property type="match status" value="1"/>
</dbReference>